<evidence type="ECO:0000256" key="1">
    <source>
        <dbReference type="SAM" id="MobiDB-lite"/>
    </source>
</evidence>
<feature type="transmembrane region" description="Helical" evidence="2">
    <location>
        <begin position="297"/>
        <end position="320"/>
    </location>
</feature>
<dbReference type="WBParaSite" id="PSU_v2.g7690.t1">
    <property type="protein sequence ID" value="PSU_v2.g7690.t1"/>
    <property type="gene ID" value="PSU_v2.g7690"/>
</dbReference>
<dbReference type="AlphaFoldDB" id="A0A914Z718"/>
<keyword evidence="2" id="KW-0472">Membrane</keyword>
<sequence>MKQEKERKDALKIVADQNQKDVKRMNEKMKKNWEKSFEEKKQMLKEAEAEAKEAAANEREAEKEKEIVEKRLQKAKDNKAAAIAEQAKAQKIAIDETARLQKAKEATQKAVEKEEIAKKEEAKEKQNYLEAEKRAKIAAEKEAKATEKAIQEELDLTDMQIYEAKNKLQKAENEMDKEIEIRKIAAKAVVDSLRNATYARFLERQKLEEKYQNFVNYLRNETMKDISDKLHKLSHGTTQNKLPPNSKIYDYLKNRSINQQQFDSQLFSPLSFLAIPQFDDIDIDSTDTDQRAQLQQVWFAFWVILTLATLLTFILCLNAIMACMKPNRPKQGYFYNEDPGFFTEKSKIIVAQYPHYS</sequence>
<proteinExistence type="predicted"/>
<keyword evidence="2" id="KW-0812">Transmembrane</keyword>
<organism evidence="3 4">
    <name type="scientific">Panagrolaimus superbus</name>
    <dbReference type="NCBI Taxonomy" id="310955"/>
    <lineage>
        <taxon>Eukaryota</taxon>
        <taxon>Metazoa</taxon>
        <taxon>Ecdysozoa</taxon>
        <taxon>Nematoda</taxon>
        <taxon>Chromadorea</taxon>
        <taxon>Rhabditida</taxon>
        <taxon>Tylenchina</taxon>
        <taxon>Panagrolaimomorpha</taxon>
        <taxon>Panagrolaimoidea</taxon>
        <taxon>Panagrolaimidae</taxon>
        <taxon>Panagrolaimus</taxon>
    </lineage>
</organism>
<keyword evidence="3" id="KW-1185">Reference proteome</keyword>
<feature type="region of interest" description="Disordered" evidence="1">
    <location>
        <begin position="44"/>
        <end position="64"/>
    </location>
</feature>
<reference evidence="4" key="1">
    <citation type="submission" date="2022-11" db="UniProtKB">
        <authorList>
            <consortium name="WormBaseParasite"/>
        </authorList>
    </citation>
    <scope>IDENTIFICATION</scope>
</reference>
<evidence type="ECO:0000256" key="2">
    <source>
        <dbReference type="SAM" id="Phobius"/>
    </source>
</evidence>
<accession>A0A914Z718</accession>
<dbReference type="Proteomes" id="UP000887577">
    <property type="component" value="Unplaced"/>
</dbReference>
<evidence type="ECO:0000313" key="4">
    <source>
        <dbReference type="WBParaSite" id="PSU_v2.g7690.t1"/>
    </source>
</evidence>
<name>A0A914Z718_9BILA</name>
<evidence type="ECO:0000313" key="3">
    <source>
        <dbReference type="Proteomes" id="UP000887577"/>
    </source>
</evidence>
<keyword evidence="2" id="KW-1133">Transmembrane helix</keyword>
<protein>
    <submittedName>
        <fullName evidence="4">Uncharacterized protein</fullName>
    </submittedName>
</protein>